<organism evidence="1">
    <name type="scientific">Timema monikensis</name>
    <dbReference type="NCBI Taxonomy" id="170555"/>
    <lineage>
        <taxon>Eukaryota</taxon>
        <taxon>Metazoa</taxon>
        <taxon>Ecdysozoa</taxon>
        <taxon>Arthropoda</taxon>
        <taxon>Hexapoda</taxon>
        <taxon>Insecta</taxon>
        <taxon>Pterygota</taxon>
        <taxon>Neoptera</taxon>
        <taxon>Polyneoptera</taxon>
        <taxon>Phasmatodea</taxon>
        <taxon>Timematodea</taxon>
        <taxon>Timematoidea</taxon>
        <taxon>Timematidae</taxon>
        <taxon>Timema</taxon>
    </lineage>
</organism>
<accession>A0A7R9E5X8</accession>
<reference evidence="1" key="1">
    <citation type="submission" date="2020-11" db="EMBL/GenBank/DDBJ databases">
        <authorList>
            <person name="Tran Van P."/>
        </authorList>
    </citation>
    <scope>NUCLEOTIDE SEQUENCE</scope>
</reference>
<sequence>MEWASFLCENGPFHSSLGIGKVELEEVNPHLRGGRVENHLGKTTSVYSTEIRTSISPFSAVELNMTSALANYATESLSVKASSCRSVSDLRFICLRLVRRRVRRLAGVVMADRFADDQQNFHSGVRVGFYLYRLREKPPPVHPTEIQTSISPSSAVELNTTSALTNYATEAVRLDTPQVRCYIKYRTMTLTQTRMVGQSHAYELALSIRDDDTHPDQTGMGQSHANELTLSILVLYRIVLYSVFVLYLSQRNLLEAFKPAEKEKQEGKRPDETRGLGPKLCPSLWCSLQLPSTVLLGDEGFTTSNCLIQLLYFLQEVSIPLTPLACEQ</sequence>
<name>A0A7R9E5X8_9NEOP</name>
<protein>
    <submittedName>
        <fullName evidence="1">Uncharacterized protein</fullName>
    </submittedName>
</protein>
<dbReference type="AlphaFoldDB" id="A0A7R9E5X8"/>
<evidence type="ECO:0000313" key="1">
    <source>
        <dbReference type="EMBL" id="CAD7427748.1"/>
    </source>
</evidence>
<proteinExistence type="predicted"/>
<dbReference type="EMBL" id="OB793538">
    <property type="protein sequence ID" value="CAD7427748.1"/>
    <property type="molecule type" value="Genomic_DNA"/>
</dbReference>
<gene>
    <name evidence="1" type="ORF">TMSB3V08_LOCUS4577</name>
</gene>